<dbReference type="InterPro" id="IPR014710">
    <property type="entry name" value="RmlC-like_jellyroll"/>
</dbReference>
<keyword evidence="7" id="KW-0851">Voltage-gated channel</keyword>
<dbReference type="PANTHER" id="PTHR45743">
    <property type="entry name" value="POTASSIUM CHANNEL AKT1"/>
    <property type="match status" value="1"/>
</dbReference>
<dbReference type="CDD" id="cd00038">
    <property type="entry name" value="CAP_ED"/>
    <property type="match status" value="1"/>
</dbReference>
<dbReference type="PROSITE" id="PS50042">
    <property type="entry name" value="CNMP_BINDING_3"/>
    <property type="match status" value="1"/>
</dbReference>
<evidence type="ECO:0000256" key="8">
    <source>
        <dbReference type="ARBA" id="ARBA00022958"/>
    </source>
</evidence>
<evidence type="ECO:0000256" key="1">
    <source>
        <dbReference type="ARBA" id="ARBA00004141"/>
    </source>
</evidence>
<keyword evidence="9" id="KW-1133">Transmembrane helix</keyword>
<evidence type="ECO:0000313" key="14">
    <source>
        <dbReference type="EMBL" id="KAH0851307.1"/>
    </source>
</evidence>
<evidence type="ECO:0000256" key="11">
    <source>
        <dbReference type="ARBA" id="ARBA00023136"/>
    </source>
</evidence>
<keyword evidence="10" id="KW-0406">Ion transport</keyword>
<feature type="domain" description="Cyclic nucleotide-binding" evidence="13">
    <location>
        <begin position="257"/>
        <end position="302"/>
    </location>
</feature>
<dbReference type="Proteomes" id="UP000824890">
    <property type="component" value="Unassembled WGS sequence"/>
</dbReference>
<evidence type="ECO:0000259" key="13">
    <source>
        <dbReference type="PROSITE" id="PS50042"/>
    </source>
</evidence>
<comment type="similarity">
    <text evidence="2">Belongs to the potassium channel family. Plant (TC 1.A.1.4) subfamily.</text>
</comment>
<evidence type="ECO:0000256" key="12">
    <source>
        <dbReference type="ARBA" id="ARBA00023303"/>
    </source>
</evidence>
<organism evidence="14 15">
    <name type="scientific">Brassica napus</name>
    <name type="common">Rape</name>
    <dbReference type="NCBI Taxonomy" id="3708"/>
    <lineage>
        <taxon>Eukaryota</taxon>
        <taxon>Viridiplantae</taxon>
        <taxon>Streptophyta</taxon>
        <taxon>Embryophyta</taxon>
        <taxon>Tracheophyta</taxon>
        <taxon>Spermatophyta</taxon>
        <taxon>Magnoliopsida</taxon>
        <taxon>eudicotyledons</taxon>
        <taxon>Gunneridae</taxon>
        <taxon>Pentapetalae</taxon>
        <taxon>rosids</taxon>
        <taxon>malvids</taxon>
        <taxon>Brassicales</taxon>
        <taxon>Brassicaceae</taxon>
        <taxon>Brassiceae</taxon>
        <taxon>Brassica</taxon>
    </lineage>
</organism>
<evidence type="ECO:0000313" key="15">
    <source>
        <dbReference type="Proteomes" id="UP000824890"/>
    </source>
</evidence>
<evidence type="ECO:0000256" key="4">
    <source>
        <dbReference type="ARBA" id="ARBA00022538"/>
    </source>
</evidence>
<evidence type="ECO:0000256" key="6">
    <source>
        <dbReference type="ARBA" id="ARBA00022826"/>
    </source>
</evidence>
<dbReference type="Pfam" id="PF00520">
    <property type="entry name" value="Ion_trans"/>
    <property type="match status" value="1"/>
</dbReference>
<dbReference type="SUPFAM" id="SSF81324">
    <property type="entry name" value="Voltage-gated potassium channels"/>
    <property type="match status" value="1"/>
</dbReference>
<dbReference type="InterPro" id="IPR005821">
    <property type="entry name" value="Ion_trans_dom"/>
</dbReference>
<evidence type="ECO:0000256" key="2">
    <source>
        <dbReference type="ARBA" id="ARBA00007929"/>
    </source>
</evidence>
<keyword evidence="3" id="KW-0813">Transport</keyword>
<dbReference type="InterPro" id="IPR018490">
    <property type="entry name" value="cNMP-bd_dom_sf"/>
</dbReference>
<dbReference type="InterPro" id="IPR045319">
    <property type="entry name" value="KAT/AKT"/>
</dbReference>
<proteinExistence type="inferred from homology"/>
<evidence type="ECO:0000256" key="10">
    <source>
        <dbReference type="ARBA" id="ARBA00023065"/>
    </source>
</evidence>
<dbReference type="InterPro" id="IPR000595">
    <property type="entry name" value="cNMP-bd_dom"/>
</dbReference>
<keyword evidence="11" id="KW-0472">Membrane</keyword>
<evidence type="ECO:0000256" key="7">
    <source>
        <dbReference type="ARBA" id="ARBA00022882"/>
    </source>
</evidence>
<comment type="subcellular location">
    <subcellularLocation>
        <location evidence="1">Membrane</location>
        <topology evidence="1">Multi-pass membrane protein</topology>
    </subcellularLocation>
</comment>
<keyword evidence="4" id="KW-0633">Potassium transport</keyword>
<keyword evidence="5" id="KW-0812">Transmembrane</keyword>
<dbReference type="EMBL" id="JAGKQM010001796">
    <property type="protein sequence ID" value="KAH0851307.1"/>
    <property type="molecule type" value="Genomic_DNA"/>
</dbReference>
<dbReference type="SUPFAM" id="SSF51206">
    <property type="entry name" value="cAMP-binding domain-like"/>
    <property type="match status" value="1"/>
</dbReference>
<name>A0ABQ7X843_BRANA</name>
<evidence type="ECO:0000256" key="9">
    <source>
        <dbReference type="ARBA" id="ARBA00022989"/>
    </source>
</evidence>
<keyword evidence="8" id="KW-0630">Potassium</keyword>
<evidence type="ECO:0000256" key="5">
    <source>
        <dbReference type="ARBA" id="ARBA00022692"/>
    </source>
</evidence>
<accession>A0ABQ7X843</accession>
<protein>
    <recommendedName>
        <fullName evidence="13">Cyclic nucleotide-binding domain-containing protein</fullName>
    </recommendedName>
</protein>
<evidence type="ECO:0000256" key="3">
    <source>
        <dbReference type="ARBA" id="ARBA00022448"/>
    </source>
</evidence>
<keyword evidence="12" id="KW-0407">Ion channel</keyword>
<gene>
    <name evidence="14" type="ORF">HID58_094825</name>
</gene>
<reference evidence="14 15" key="1">
    <citation type="submission" date="2021-05" db="EMBL/GenBank/DDBJ databases">
        <title>Genome Assembly of Synthetic Allotetraploid Brassica napus Reveals Homoeologous Exchanges between Subgenomes.</title>
        <authorList>
            <person name="Davis J.T."/>
        </authorList>
    </citation>
    <scope>NUCLEOTIDE SEQUENCE [LARGE SCALE GENOMIC DNA]</scope>
    <source>
        <strain evidence="15">cv. Da-Ae</strain>
        <tissue evidence="14">Seedling</tissue>
    </source>
</reference>
<keyword evidence="15" id="KW-1185">Reference proteome</keyword>
<keyword evidence="6" id="KW-0631">Potassium channel</keyword>
<comment type="caution">
    <text evidence="14">The sequence shown here is derived from an EMBL/GenBank/DDBJ whole genome shotgun (WGS) entry which is preliminary data.</text>
</comment>
<dbReference type="Gene3D" id="2.60.120.10">
    <property type="entry name" value="Jelly Rolls"/>
    <property type="match status" value="1"/>
</dbReference>
<dbReference type="PANTHER" id="PTHR45743:SF32">
    <property type="entry name" value="POTASSIUM CHANNEL"/>
    <property type="match status" value="1"/>
</dbReference>
<feature type="non-terminal residue" evidence="14">
    <location>
        <position position="1"/>
    </location>
</feature>
<sequence>IDIILTFFVAYVDSHSYILVDNPKKIAMRYLSTWFVFDVCPTAPFKSLSLLFNYKGSQIGFTVLSTLRLWRLRRVSLLFARLEKDIRFNYFWTRCTKLILVSPKNRGNSFFFSSITRTYHIYILIQEKHRLELCTQISRKQAYGVDIGLLFTEMLSSVLYMLFYLGFTSYLIGNMTNLVVHWSSHTKAFRDTVTSVSEFASRNQLPPNIHDQMLSHISLDFKTEGLKQEETLNGLRKATRSSIANYLYLHIAQNVYLFQGVSHNFLFQLVSDIDAEYFPPREDVIIQNESHTDLYILVSGAVVTGQRNYLKFYVYTKSLISAMRAHIEDGRIIINNLFMKLRGKQSIAIDVAKHQPDFLLQEWLGGGLKRGEGNASDQGKGHKYLQLDDSENIDLELTKWMDSRKDGSSETRRGQERRIKIAEEEKPNKDFAEKSFSNVDVASLKLTYPHCRFKPSKQEPAKPEEKRVTIHLKSQGKDLPKLIILPDSKVELLGLAGEKFGK</sequence>